<dbReference type="PANTHER" id="PTHR43179">
    <property type="entry name" value="RHAMNOSYLTRANSFERASE WBBL"/>
    <property type="match status" value="1"/>
</dbReference>
<accession>A0A1F7I7J6</accession>
<dbReference type="Pfam" id="PF00535">
    <property type="entry name" value="Glycos_transf_2"/>
    <property type="match status" value="1"/>
</dbReference>
<sequence>MKYILISIIIPVYKNYEMFFRNLKNNKKYIDVCEVLVMNDYPQEKIAKEVKQIIPDAITIDNELNLGFGSNVNAGVKKAKGEFVLLLNSDVILKDDSFKKSVEVFKKDKSLFALSFAQYESDGKLIGANRGFFQDGLINHDRQLITDNRRLTTNFWAEGGSSIFRKSLFLKLGSFDQLYNPFYWEDIDLSYRAWKSGYKIYYYPAVKVQHYHESTIGKFFQKSSIMKTAYRNQFIFNWKNITDQDLFIKHLLFLPILLIRSIFTGNLILLQGFFLALVLLPKIIGSRKKAVKLFRKKDKEILDLFK</sequence>
<dbReference type="InterPro" id="IPR029044">
    <property type="entry name" value="Nucleotide-diphossugar_trans"/>
</dbReference>
<dbReference type="EMBL" id="MGAF01000052">
    <property type="protein sequence ID" value="OGK39345.1"/>
    <property type="molecule type" value="Genomic_DNA"/>
</dbReference>
<feature type="transmembrane region" description="Helical" evidence="4">
    <location>
        <begin position="252"/>
        <end position="280"/>
    </location>
</feature>
<comment type="caution">
    <text evidence="6">The sequence shown here is derived from an EMBL/GenBank/DDBJ whole genome shotgun (WGS) entry which is preliminary data.</text>
</comment>
<dbReference type="PANTHER" id="PTHR43179:SF12">
    <property type="entry name" value="GALACTOFURANOSYLTRANSFERASE GLFT2"/>
    <property type="match status" value="1"/>
</dbReference>
<reference evidence="6 7" key="1">
    <citation type="journal article" date="2016" name="Nat. Commun.">
        <title>Thousands of microbial genomes shed light on interconnected biogeochemical processes in an aquifer system.</title>
        <authorList>
            <person name="Anantharaman K."/>
            <person name="Brown C.T."/>
            <person name="Hug L.A."/>
            <person name="Sharon I."/>
            <person name="Castelle C.J."/>
            <person name="Probst A.J."/>
            <person name="Thomas B.C."/>
            <person name="Singh A."/>
            <person name="Wilkins M.J."/>
            <person name="Karaoz U."/>
            <person name="Brodie E.L."/>
            <person name="Williams K.H."/>
            <person name="Hubbard S.S."/>
            <person name="Banfield J.F."/>
        </authorList>
    </citation>
    <scope>NUCLEOTIDE SEQUENCE [LARGE SCALE GENOMIC DNA]</scope>
</reference>
<gene>
    <name evidence="6" type="ORF">A3A74_05240</name>
</gene>
<organism evidence="6 7">
    <name type="scientific">Candidatus Roizmanbacteria bacterium RIFCSPLOWO2_01_FULL_35_13</name>
    <dbReference type="NCBI Taxonomy" id="1802055"/>
    <lineage>
        <taxon>Bacteria</taxon>
        <taxon>Candidatus Roizmaniibacteriota</taxon>
    </lineage>
</organism>
<feature type="domain" description="Glycosyltransferase 2-like" evidence="5">
    <location>
        <begin position="7"/>
        <end position="171"/>
    </location>
</feature>
<dbReference type="Gene3D" id="3.90.550.10">
    <property type="entry name" value="Spore Coat Polysaccharide Biosynthesis Protein SpsA, Chain A"/>
    <property type="match status" value="1"/>
</dbReference>
<evidence type="ECO:0000313" key="6">
    <source>
        <dbReference type="EMBL" id="OGK39345.1"/>
    </source>
</evidence>
<protein>
    <recommendedName>
        <fullName evidence="5">Glycosyltransferase 2-like domain-containing protein</fullName>
    </recommendedName>
</protein>
<keyword evidence="4" id="KW-0812">Transmembrane</keyword>
<proteinExistence type="inferred from homology"/>
<evidence type="ECO:0000259" key="5">
    <source>
        <dbReference type="Pfam" id="PF00535"/>
    </source>
</evidence>
<keyword evidence="4" id="KW-0472">Membrane</keyword>
<evidence type="ECO:0000256" key="2">
    <source>
        <dbReference type="ARBA" id="ARBA00022676"/>
    </source>
</evidence>
<keyword evidence="4" id="KW-1133">Transmembrane helix</keyword>
<evidence type="ECO:0000256" key="1">
    <source>
        <dbReference type="ARBA" id="ARBA00006739"/>
    </source>
</evidence>
<keyword evidence="3" id="KW-0808">Transferase</keyword>
<keyword evidence="2" id="KW-0328">Glycosyltransferase</keyword>
<evidence type="ECO:0000313" key="7">
    <source>
        <dbReference type="Proteomes" id="UP000179270"/>
    </source>
</evidence>
<dbReference type="Proteomes" id="UP000179270">
    <property type="component" value="Unassembled WGS sequence"/>
</dbReference>
<dbReference type="InterPro" id="IPR001173">
    <property type="entry name" value="Glyco_trans_2-like"/>
</dbReference>
<evidence type="ECO:0000256" key="4">
    <source>
        <dbReference type="SAM" id="Phobius"/>
    </source>
</evidence>
<evidence type="ECO:0000256" key="3">
    <source>
        <dbReference type="ARBA" id="ARBA00022679"/>
    </source>
</evidence>
<dbReference type="STRING" id="1802055.A3A74_05240"/>
<name>A0A1F7I7J6_9BACT</name>
<dbReference type="GO" id="GO:0016757">
    <property type="term" value="F:glycosyltransferase activity"/>
    <property type="evidence" value="ECO:0007669"/>
    <property type="project" value="UniProtKB-KW"/>
</dbReference>
<comment type="similarity">
    <text evidence="1">Belongs to the glycosyltransferase 2 family.</text>
</comment>
<dbReference type="AlphaFoldDB" id="A0A1F7I7J6"/>
<dbReference type="SUPFAM" id="SSF53448">
    <property type="entry name" value="Nucleotide-diphospho-sugar transferases"/>
    <property type="match status" value="1"/>
</dbReference>